<dbReference type="Gene3D" id="3.90.550.10">
    <property type="entry name" value="Spore Coat Polysaccharide Biosynthesis Protein SpsA, Chain A"/>
    <property type="match status" value="1"/>
</dbReference>
<keyword evidence="3" id="KW-0808">Transferase</keyword>
<keyword evidence="4" id="KW-1185">Reference proteome</keyword>
<organism evidence="3 4">
    <name type="scientific">Guyparkeria halophila</name>
    <dbReference type="NCBI Taxonomy" id="47960"/>
    <lineage>
        <taxon>Bacteria</taxon>
        <taxon>Pseudomonadati</taxon>
        <taxon>Pseudomonadota</taxon>
        <taxon>Gammaproteobacteria</taxon>
        <taxon>Chromatiales</taxon>
        <taxon>Thioalkalibacteraceae</taxon>
        <taxon>Guyparkeria</taxon>
    </lineage>
</organism>
<dbReference type="SUPFAM" id="SSF53448">
    <property type="entry name" value="Nucleotide-diphospho-sugar transferases"/>
    <property type="match status" value="1"/>
</dbReference>
<evidence type="ECO:0000256" key="1">
    <source>
        <dbReference type="ARBA" id="ARBA00022842"/>
    </source>
</evidence>
<dbReference type="KEGG" id="ghl:GM160_00995"/>
<reference evidence="3 4" key="1">
    <citation type="submission" date="2019-11" db="EMBL/GenBank/DDBJ databases">
        <authorList>
            <person name="Zhang J."/>
            <person name="Sun C."/>
        </authorList>
    </citation>
    <scope>NUCLEOTIDE SEQUENCE [LARGE SCALE GENOMIC DNA]</scope>
    <source>
        <strain evidence="4">sp2</strain>
    </source>
</reference>
<dbReference type="Proteomes" id="UP000427716">
    <property type="component" value="Chromosome"/>
</dbReference>
<dbReference type="PANTHER" id="PTHR43777:SF1">
    <property type="entry name" value="MOLYBDENUM COFACTOR CYTIDYLYLTRANSFERASE"/>
    <property type="match status" value="1"/>
</dbReference>
<evidence type="ECO:0000259" key="2">
    <source>
        <dbReference type="Pfam" id="PF12804"/>
    </source>
</evidence>
<feature type="domain" description="MobA-like NTP transferase" evidence="2">
    <location>
        <begin position="18"/>
        <end position="163"/>
    </location>
</feature>
<dbReference type="Pfam" id="PF12804">
    <property type="entry name" value="NTP_transf_3"/>
    <property type="match status" value="1"/>
</dbReference>
<accession>A0A6I6D2M2</accession>
<evidence type="ECO:0000313" key="3">
    <source>
        <dbReference type="EMBL" id="QGT77571.1"/>
    </source>
</evidence>
<dbReference type="EMBL" id="CP046415">
    <property type="protein sequence ID" value="QGT77571.1"/>
    <property type="molecule type" value="Genomic_DNA"/>
</dbReference>
<evidence type="ECO:0000313" key="4">
    <source>
        <dbReference type="Proteomes" id="UP000427716"/>
    </source>
</evidence>
<sequence>MPCSMPVDAAAVPPDLVGVVLAAGRAERFGSDKRWAELRGEPLLAHALAAARAVCERVLVVVEMPDPRLDRLLARLPAEAVICPRAGEGLAASRRCAIDRLADERPDGVLFFLGDMPMVPIDQVRHLVEHMRSAGRPVRPVHDSQPGHPVACPGGWLDHLAERGFPAREGRLIDCAHPGVVRDVDCPADLAALR</sequence>
<proteinExistence type="predicted"/>
<dbReference type="InterPro" id="IPR025877">
    <property type="entry name" value="MobA-like_NTP_Trfase"/>
</dbReference>
<dbReference type="InterPro" id="IPR029044">
    <property type="entry name" value="Nucleotide-diphossugar_trans"/>
</dbReference>
<protein>
    <submittedName>
        <fullName evidence="3">NTP transferase domain-containing protein</fullName>
    </submittedName>
</protein>
<keyword evidence="1" id="KW-0460">Magnesium</keyword>
<name>A0A6I6D2M2_9GAMM</name>
<gene>
    <name evidence="3" type="ORF">GM160_00995</name>
</gene>
<dbReference type="PANTHER" id="PTHR43777">
    <property type="entry name" value="MOLYBDENUM COFACTOR CYTIDYLYLTRANSFERASE"/>
    <property type="match status" value="1"/>
</dbReference>
<dbReference type="AlphaFoldDB" id="A0A6I6D2M2"/>
<dbReference type="GO" id="GO:0016779">
    <property type="term" value="F:nucleotidyltransferase activity"/>
    <property type="evidence" value="ECO:0007669"/>
    <property type="project" value="UniProtKB-ARBA"/>
</dbReference>